<organism evidence="4">
    <name type="scientific">marine sediment metagenome</name>
    <dbReference type="NCBI Taxonomy" id="412755"/>
    <lineage>
        <taxon>unclassified sequences</taxon>
        <taxon>metagenomes</taxon>
        <taxon>ecological metagenomes</taxon>
    </lineage>
</organism>
<sequence length="212" mass="23217">DLVGIPPAPRGIPQIEVTFDIDANGIVHVNAKDLGTGKEQSIKITAPKKLSDEEIDKMVKEAEKFSAEDKKKKESVEARNKADTLVYTTEKTLKEHGNKIPSGEKAKIEEKIKTLKDILKDKDKDTAEINKGAEELMSAAHKLAEQIYKEAAAKQQKSQAPPGAQGGKPGEGPQPEADKEETKKAEDVVDAEYEVEDEDKGKDKGKDKDKKS</sequence>
<evidence type="ECO:0000256" key="3">
    <source>
        <dbReference type="SAM" id="MobiDB-lite"/>
    </source>
</evidence>
<dbReference type="InterPro" id="IPR029048">
    <property type="entry name" value="HSP70_C_sf"/>
</dbReference>
<evidence type="ECO:0000256" key="1">
    <source>
        <dbReference type="ARBA" id="ARBA00022741"/>
    </source>
</evidence>
<dbReference type="InterPro" id="IPR013126">
    <property type="entry name" value="Hsp_70_fam"/>
</dbReference>
<accession>X0UNH0</accession>
<dbReference type="EMBL" id="BARS01027037">
    <property type="protein sequence ID" value="GAG07319.1"/>
    <property type="molecule type" value="Genomic_DNA"/>
</dbReference>
<proteinExistence type="predicted"/>
<feature type="compositionally biased region" description="Basic and acidic residues" evidence="3">
    <location>
        <begin position="176"/>
        <end position="187"/>
    </location>
</feature>
<comment type="caution">
    <text evidence="4">The sequence shown here is derived from an EMBL/GenBank/DDBJ whole genome shotgun (WGS) entry which is preliminary data.</text>
</comment>
<keyword evidence="2" id="KW-0067">ATP-binding</keyword>
<keyword evidence="1" id="KW-0547">Nucleotide-binding</keyword>
<feature type="non-terminal residue" evidence="4">
    <location>
        <position position="1"/>
    </location>
</feature>
<name>X0UNH0_9ZZZZ</name>
<feature type="region of interest" description="Disordered" evidence="3">
    <location>
        <begin position="147"/>
        <end position="212"/>
    </location>
</feature>
<gene>
    <name evidence="4" type="ORF">S01H1_42508</name>
</gene>
<dbReference type="Gene3D" id="1.20.1270.10">
    <property type="match status" value="1"/>
</dbReference>
<evidence type="ECO:0000256" key="2">
    <source>
        <dbReference type="ARBA" id="ARBA00022840"/>
    </source>
</evidence>
<dbReference type="FunFam" id="1.20.1270.10:FF:000001">
    <property type="entry name" value="Molecular chaperone DnaK"/>
    <property type="match status" value="1"/>
</dbReference>
<dbReference type="PANTHER" id="PTHR19375">
    <property type="entry name" value="HEAT SHOCK PROTEIN 70KDA"/>
    <property type="match status" value="1"/>
</dbReference>
<protein>
    <recommendedName>
        <fullName evidence="5">Molecular chaperone DnaK</fullName>
    </recommendedName>
</protein>
<dbReference type="SUPFAM" id="SSF100934">
    <property type="entry name" value="Heat shock protein 70kD (HSP70), C-terminal subdomain"/>
    <property type="match status" value="1"/>
</dbReference>
<evidence type="ECO:0000313" key="4">
    <source>
        <dbReference type="EMBL" id="GAG07319.1"/>
    </source>
</evidence>
<dbReference type="SUPFAM" id="SSF100920">
    <property type="entry name" value="Heat shock protein 70kD (HSP70), peptide-binding domain"/>
    <property type="match status" value="1"/>
</dbReference>
<dbReference type="GO" id="GO:0140662">
    <property type="term" value="F:ATP-dependent protein folding chaperone"/>
    <property type="evidence" value="ECO:0007669"/>
    <property type="project" value="InterPro"/>
</dbReference>
<dbReference type="Pfam" id="PF00012">
    <property type="entry name" value="HSP70"/>
    <property type="match status" value="1"/>
</dbReference>
<evidence type="ECO:0008006" key="5">
    <source>
        <dbReference type="Google" id="ProtNLM"/>
    </source>
</evidence>
<feature type="compositionally biased region" description="Acidic residues" evidence="3">
    <location>
        <begin position="188"/>
        <end position="198"/>
    </location>
</feature>
<dbReference type="AlphaFoldDB" id="X0UNH0"/>
<reference evidence="4" key="1">
    <citation type="journal article" date="2014" name="Front. Microbiol.">
        <title>High frequency of phylogenetically diverse reductive dehalogenase-homologous genes in deep subseafloor sedimentary metagenomes.</title>
        <authorList>
            <person name="Kawai M."/>
            <person name="Futagami T."/>
            <person name="Toyoda A."/>
            <person name="Takaki Y."/>
            <person name="Nishi S."/>
            <person name="Hori S."/>
            <person name="Arai W."/>
            <person name="Tsubouchi T."/>
            <person name="Morono Y."/>
            <person name="Uchiyama I."/>
            <person name="Ito T."/>
            <person name="Fujiyama A."/>
            <person name="Inagaki F."/>
            <person name="Takami H."/>
        </authorList>
    </citation>
    <scope>NUCLEOTIDE SEQUENCE</scope>
    <source>
        <strain evidence="4">Expedition CK06-06</strain>
    </source>
</reference>
<feature type="compositionally biased region" description="Basic and acidic residues" evidence="3">
    <location>
        <begin position="199"/>
        <end position="212"/>
    </location>
</feature>
<dbReference type="InterPro" id="IPR029047">
    <property type="entry name" value="HSP70_peptide-bd_sf"/>
</dbReference>
<dbReference type="GO" id="GO:0005524">
    <property type="term" value="F:ATP binding"/>
    <property type="evidence" value="ECO:0007669"/>
    <property type="project" value="UniProtKB-KW"/>
</dbReference>
<dbReference type="Gene3D" id="2.60.34.10">
    <property type="entry name" value="Substrate Binding Domain Of DNAk, Chain A, domain 1"/>
    <property type="match status" value="1"/>
</dbReference>
<feature type="compositionally biased region" description="Low complexity" evidence="3">
    <location>
        <begin position="153"/>
        <end position="163"/>
    </location>
</feature>